<sequence length="79" mass="9012">MHDHYKLHCMSNTKDVHCTVWVRDGHAGVSEQVRRPVTKKTLLRAYLPPLVWREWRGSVPCPFLPPAPFRTLHGGVGQG</sequence>
<gene>
    <name evidence="1" type="ORF">E2C01_054540</name>
</gene>
<name>A0A5B7GVB0_PORTR</name>
<protein>
    <submittedName>
        <fullName evidence="1">Uncharacterized protein</fullName>
    </submittedName>
</protein>
<dbReference type="AlphaFoldDB" id="A0A5B7GVB0"/>
<keyword evidence="2" id="KW-1185">Reference proteome</keyword>
<organism evidence="1 2">
    <name type="scientific">Portunus trituberculatus</name>
    <name type="common">Swimming crab</name>
    <name type="synonym">Neptunus trituberculatus</name>
    <dbReference type="NCBI Taxonomy" id="210409"/>
    <lineage>
        <taxon>Eukaryota</taxon>
        <taxon>Metazoa</taxon>
        <taxon>Ecdysozoa</taxon>
        <taxon>Arthropoda</taxon>
        <taxon>Crustacea</taxon>
        <taxon>Multicrustacea</taxon>
        <taxon>Malacostraca</taxon>
        <taxon>Eumalacostraca</taxon>
        <taxon>Eucarida</taxon>
        <taxon>Decapoda</taxon>
        <taxon>Pleocyemata</taxon>
        <taxon>Brachyura</taxon>
        <taxon>Eubrachyura</taxon>
        <taxon>Portunoidea</taxon>
        <taxon>Portunidae</taxon>
        <taxon>Portuninae</taxon>
        <taxon>Portunus</taxon>
    </lineage>
</organism>
<dbReference type="EMBL" id="VSRR010017588">
    <property type="protein sequence ID" value="MPC60494.1"/>
    <property type="molecule type" value="Genomic_DNA"/>
</dbReference>
<evidence type="ECO:0000313" key="1">
    <source>
        <dbReference type="EMBL" id="MPC60494.1"/>
    </source>
</evidence>
<dbReference type="Proteomes" id="UP000324222">
    <property type="component" value="Unassembled WGS sequence"/>
</dbReference>
<reference evidence="1 2" key="1">
    <citation type="submission" date="2019-05" db="EMBL/GenBank/DDBJ databases">
        <title>Another draft genome of Portunus trituberculatus and its Hox gene families provides insights of decapod evolution.</title>
        <authorList>
            <person name="Jeong J.-H."/>
            <person name="Song I."/>
            <person name="Kim S."/>
            <person name="Choi T."/>
            <person name="Kim D."/>
            <person name="Ryu S."/>
            <person name="Kim W."/>
        </authorList>
    </citation>
    <scope>NUCLEOTIDE SEQUENCE [LARGE SCALE GENOMIC DNA]</scope>
    <source>
        <tissue evidence="1">Muscle</tissue>
    </source>
</reference>
<evidence type="ECO:0000313" key="2">
    <source>
        <dbReference type="Proteomes" id="UP000324222"/>
    </source>
</evidence>
<accession>A0A5B7GVB0</accession>
<comment type="caution">
    <text evidence="1">The sequence shown here is derived from an EMBL/GenBank/DDBJ whole genome shotgun (WGS) entry which is preliminary data.</text>
</comment>
<proteinExistence type="predicted"/>